<dbReference type="GO" id="GO:0046872">
    <property type="term" value="F:metal ion binding"/>
    <property type="evidence" value="ECO:0007669"/>
    <property type="project" value="UniProtKB-KW"/>
</dbReference>
<name>A0A6B9ZQ85_9BACT</name>
<keyword evidence="2" id="KW-0813">Transport</keyword>
<dbReference type="GO" id="GO:0051537">
    <property type="term" value="F:2 iron, 2 sulfur cluster binding"/>
    <property type="evidence" value="ECO:0007669"/>
    <property type="project" value="UniProtKB-KW"/>
</dbReference>
<keyword evidence="3" id="KW-0001">2Fe-2S</keyword>
<evidence type="ECO:0000256" key="4">
    <source>
        <dbReference type="ARBA" id="ARBA00022723"/>
    </source>
</evidence>
<organism evidence="10 11">
    <name type="scientific">Chitinophaga agri</name>
    <dbReference type="NCBI Taxonomy" id="2703787"/>
    <lineage>
        <taxon>Bacteria</taxon>
        <taxon>Pseudomonadati</taxon>
        <taxon>Bacteroidota</taxon>
        <taxon>Chitinophagia</taxon>
        <taxon>Chitinophagales</taxon>
        <taxon>Chitinophagaceae</taxon>
        <taxon>Chitinophaga</taxon>
    </lineage>
</organism>
<evidence type="ECO:0000256" key="2">
    <source>
        <dbReference type="ARBA" id="ARBA00022448"/>
    </source>
</evidence>
<keyword evidence="4" id="KW-0479">Metal-binding</keyword>
<sequence length="106" mass="11379">MSTVYKLTLVNDKKGLNLTIDVADGTSILNAAADADVTLPFLCRTGDCSSCVCKLSSGSVRHTPQTVLSETELNEGYMLACSAYITSDSVISTHKEKELAKYRKGI</sequence>
<evidence type="ECO:0000256" key="1">
    <source>
        <dbReference type="ARBA" id="ARBA00007874"/>
    </source>
</evidence>
<dbReference type="AlphaFoldDB" id="A0A6B9ZQ85"/>
<dbReference type="Gene3D" id="3.10.20.30">
    <property type="match status" value="1"/>
</dbReference>
<dbReference type="SUPFAM" id="SSF54292">
    <property type="entry name" value="2Fe-2S ferredoxin-like"/>
    <property type="match status" value="1"/>
</dbReference>
<dbReference type="GO" id="GO:0009055">
    <property type="term" value="F:electron transfer activity"/>
    <property type="evidence" value="ECO:0007669"/>
    <property type="project" value="InterPro"/>
</dbReference>
<comment type="similarity">
    <text evidence="1">Belongs to the 2Fe2S plant-type ferredoxin family.</text>
</comment>
<dbReference type="PANTHER" id="PTHR43112">
    <property type="entry name" value="FERREDOXIN"/>
    <property type="match status" value="1"/>
</dbReference>
<dbReference type="GO" id="GO:0022900">
    <property type="term" value="P:electron transport chain"/>
    <property type="evidence" value="ECO:0007669"/>
    <property type="project" value="InterPro"/>
</dbReference>
<evidence type="ECO:0000313" key="11">
    <source>
        <dbReference type="Proteomes" id="UP000476411"/>
    </source>
</evidence>
<dbReference type="Pfam" id="PF00111">
    <property type="entry name" value="Fer2"/>
    <property type="match status" value="1"/>
</dbReference>
<protein>
    <submittedName>
        <fullName evidence="10">2Fe-2S iron-sulfur cluster binding domain-containing protein</fullName>
    </submittedName>
</protein>
<evidence type="ECO:0000256" key="3">
    <source>
        <dbReference type="ARBA" id="ARBA00022714"/>
    </source>
</evidence>
<dbReference type="PROSITE" id="PS00197">
    <property type="entry name" value="2FE2S_FER_1"/>
    <property type="match status" value="1"/>
</dbReference>
<proteinExistence type="inferred from homology"/>
<evidence type="ECO:0000259" key="9">
    <source>
        <dbReference type="PROSITE" id="PS51085"/>
    </source>
</evidence>
<dbReference type="InterPro" id="IPR006058">
    <property type="entry name" value="2Fe2S_fd_BS"/>
</dbReference>
<comment type="cofactor">
    <cofactor evidence="8">
        <name>[2Fe-2S] cluster</name>
        <dbReference type="ChEBI" id="CHEBI:190135"/>
    </cofactor>
</comment>
<evidence type="ECO:0000256" key="8">
    <source>
        <dbReference type="ARBA" id="ARBA00034078"/>
    </source>
</evidence>
<evidence type="ECO:0000256" key="6">
    <source>
        <dbReference type="ARBA" id="ARBA00023004"/>
    </source>
</evidence>
<dbReference type="CDD" id="cd00207">
    <property type="entry name" value="fer2"/>
    <property type="match status" value="1"/>
</dbReference>
<feature type="domain" description="2Fe-2S ferredoxin-type" evidence="9">
    <location>
        <begin position="5"/>
        <end position="97"/>
    </location>
</feature>
<dbReference type="InterPro" id="IPR036010">
    <property type="entry name" value="2Fe-2S_ferredoxin-like_sf"/>
</dbReference>
<evidence type="ECO:0000256" key="7">
    <source>
        <dbReference type="ARBA" id="ARBA00023014"/>
    </source>
</evidence>
<dbReference type="PANTHER" id="PTHR43112:SF3">
    <property type="entry name" value="FERREDOXIN-2, CHLOROPLASTIC"/>
    <property type="match status" value="1"/>
</dbReference>
<gene>
    <name evidence="10" type="ORF">GWR21_30545</name>
</gene>
<dbReference type="InterPro" id="IPR010241">
    <property type="entry name" value="Fd_pln"/>
</dbReference>
<dbReference type="InterPro" id="IPR001041">
    <property type="entry name" value="2Fe-2S_ferredoxin-type"/>
</dbReference>
<keyword evidence="5" id="KW-0249">Electron transport</keyword>
<dbReference type="Proteomes" id="UP000476411">
    <property type="component" value="Chromosome"/>
</dbReference>
<keyword evidence="11" id="KW-1185">Reference proteome</keyword>
<evidence type="ECO:0000256" key="5">
    <source>
        <dbReference type="ARBA" id="ARBA00022982"/>
    </source>
</evidence>
<dbReference type="KEGG" id="chih:GWR21_30545"/>
<evidence type="ECO:0000313" key="10">
    <source>
        <dbReference type="EMBL" id="QHS63764.1"/>
    </source>
</evidence>
<accession>A0A6B9ZQ85</accession>
<keyword evidence="6" id="KW-0408">Iron</keyword>
<dbReference type="EMBL" id="CP048113">
    <property type="protein sequence ID" value="QHS63764.1"/>
    <property type="molecule type" value="Genomic_DNA"/>
</dbReference>
<keyword evidence="7" id="KW-0411">Iron-sulfur</keyword>
<dbReference type="RefSeq" id="WP_162335480.1">
    <property type="nucleotide sequence ID" value="NZ_CP048113.1"/>
</dbReference>
<reference evidence="10 11" key="1">
    <citation type="submission" date="2020-01" db="EMBL/GenBank/DDBJ databases">
        <title>Complete genome sequence of Chitinophaga sp. H33E-04 isolated from quinoa roots.</title>
        <authorList>
            <person name="Weon H.-Y."/>
            <person name="Lee S.A."/>
        </authorList>
    </citation>
    <scope>NUCLEOTIDE SEQUENCE [LARGE SCALE GENOMIC DNA]</scope>
    <source>
        <strain evidence="10 11">H33E-04</strain>
    </source>
</reference>
<dbReference type="PROSITE" id="PS51085">
    <property type="entry name" value="2FE2S_FER_2"/>
    <property type="match status" value="1"/>
</dbReference>
<dbReference type="InterPro" id="IPR012675">
    <property type="entry name" value="Beta-grasp_dom_sf"/>
</dbReference>
<dbReference type="NCBIfam" id="TIGR02008">
    <property type="entry name" value="fdx_plant"/>
    <property type="match status" value="1"/>
</dbReference>